<name>A0A841D074_PLAVE</name>
<evidence type="ECO:0000313" key="1">
    <source>
        <dbReference type="EMBL" id="MBB5960956.1"/>
    </source>
</evidence>
<proteinExistence type="predicted"/>
<comment type="caution">
    <text evidence="1">The sequence shown here is derived from an EMBL/GenBank/DDBJ whole genome shotgun (WGS) entry which is preliminary data.</text>
</comment>
<dbReference type="RefSeq" id="WP_221473076.1">
    <property type="nucleotide sequence ID" value="NZ_BAAAWZ010000001.1"/>
</dbReference>
<accession>A0A841D074</accession>
<dbReference type="EMBL" id="JACHJJ010000001">
    <property type="protein sequence ID" value="MBB5960956.1"/>
    <property type="molecule type" value="Genomic_DNA"/>
</dbReference>
<evidence type="ECO:0000313" key="2">
    <source>
        <dbReference type="Proteomes" id="UP000562352"/>
    </source>
</evidence>
<evidence type="ECO:0008006" key="3">
    <source>
        <dbReference type="Google" id="ProtNLM"/>
    </source>
</evidence>
<reference evidence="1 2" key="1">
    <citation type="submission" date="2020-08" db="EMBL/GenBank/DDBJ databases">
        <title>Genomic Encyclopedia of Type Strains, Phase III (KMG-III): the genomes of soil and plant-associated and newly described type strains.</title>
        <authorList>
            <person name="Whitman W."/>
        </authorList>
    </citation>
    <scope>NUCLEOTIDE SEQUENCE [LARGE SCALE GENOMIC DNA]</scope>
    <source>
        <strain evidence="1 2">CECT 3303</strain>
    </source>
</reference>
<keyword evidence="2" id="KW-1185">Reference proteome</keyword>
<organism evidence="1 2">
    <name type="scientific">Planomonospora venezuelensis</name>
    <dbReference type="NCBI Taxonomy" id="1999"/>
    <lineage>
        <taxon>Bacteria</taxon>
        <taxon>Bacillati</taxon>
        <taxon>Actinomycetota</taxon>
        <taxon>Actinomycetes</taxon>
        <taxon>Streptosporangiales</taxon>
        <taxon>Streptosporangiaceae</taxon>
        <taxon>Planomonospora</taxon>
    </lineage>
</organism>
<dbReference type="AlphaFoldDB" id="A0A841D074"/>
<dbReference type="NCBIfam" id="NF008496">
    <property type="entry name" value="PRK11408.1-3"/>
    <property type="match status" value="1"/>
</dbReference>
<gene>
    <name evidence="1" type="ORF">FHS22_000194</name>
</gene>
<dbReference type="Pfam" id="PF10946">
    <property type="entry name" value="DUF2625"/>
    <property type="match status" value="1"/>
</dbReference>
<dbReference type="Proteomes" id="UP000562352">
    <property type="component" value="Unassembled WGS sequence"/>
</dbReference>
<protein>
    <recommendedName>
        <fullName evidence="3">DUF2625 domain-containing protein</fullName>
    </recommendedName>
</protein>
<dbReference type="InterPro" id="IPR021239">
    <property type="entry name" value="DUF2625"/>
</dbReference>
<sequence>MEELITVDDPAWPTLLEVIITSSEVITRMLPADARQGRRCLHRLQVSARSWLGAMALHSGGLLVDHGWVRVLGGSSGLPGMPDLLRASALPTIASAHPAPSRLIIAYDVLGGVFAIKGGVAPAGALPGKPGEVLYFAPDCLEWESLELSYENWLRWLLSGRLAGFYESFRWSGWQQETRTLALDQGVSFTPPLWSAEAQNDIDATDRHPVPLAELLGLHSEFSRRFGLPDPGLS</sequence>